<feature type="domain" description="AB hydrolase-1" evidence="4">
    <location>
        <begin position="87"/>
        <end position="256"/>
    </location>
</feature>
<dbReference type="InterPro" id="IPR051601">
    <property type="entry name" value="Serine_prot/Carboxylest_S33"/>
</dbReference>
<sequence>MLTPTWKTVLAASILGASASQGAIIHATRQSSTSTILWNECLDVPSTQCAFFSVPMDYTNPGGNETVSIFLRKYPATVPDDQRLGSLLTNPGGPGGSGSQFVAVAGRLMSDLTGGRYDVIGFDSRAVNLTGPSTSCYDAEAKYMNELYQEGLHGVPFPRHDKSHVAKLAALQATQNAACKQNGDHLMLRNSGTVAVVKDMERIVQVLGDDGLNFLGYSYGSILGATFAALRPNLVKRMVLDGISDSESYFNDVLQWGRDSLQDTHITLAGFASTCIEAGPEYCALASKSRTAQGILDRLDALYARLDKEPLVIGDSPNGPMVIEAHYVQGYVFVSLYSPSSWGEVANVLAHLEQGDGSALLSATASYDQIAFVPKPYDQNVFNRSMQTMQTRESFNPIICGDSASLNITIDQYTDYFQEMGKISSIGEQFATITGRCRGWSFRANERFPILFVSLDGDPVTPLASAVKMSKAFGDSASLLVQQGFGHASLAHPSLCTAKHIQEYFINGTVPCNGTRCTPEPGFIYPSNATNTKRAVLSERDAQLLISIEKMGQMRSKLMTGL</sequence>
<dbReference type="Gene3D" id="3.40.50.1820">
    <property type="entry name" value="alpha/beta hydrolase"/>
    <property type="match status" value="1"/>
</dbReference>
<dbReference type="SUPFAM" id="SSF53474">
    <property type="entry name" value="alpha/beta-Hydrolases"/>
    <property type="match status" value="1"/>
</dbReference>
<reference evidence="6" key="1">
    <citation type="submission" date="2021-01" db="EMBL/GenBank/DDBJ databases">
        <authorList>
            <person name="Kaushik A."/>
        </authorList>
    </citation>
    <scope>NUCLEOTIDE SEQUENCE</scope>
    <source>
        <strain evidence="6">AG4-RS23</strain>
    </source>
</reference>
<accession>A0A8H2WZJ3</accession>
<evidence type="ECO:0000259" key="4">
    <source>
        <dbReference type="Pfam" id="PF00561"/>
    </source>
</evidence>
<dbReference type="PANTHER" id="PTHR43248:SF25">
    <property type="entry name" value="AB HYDROLASE-1 DOMAIN-CONTAINING PROTEIN-RELATED"/>
    <property type="match status" value="1"/>
</dbReference>
<feature type="domain" description="Peptidase S33 tripeptidyl aminopeptidase-like C-terminal" evidence="5">
    <location>
        <begin position="444"/>
        <end position="517"/>
    </location>
</feature>
<dbReference type="AlphaFoldDB" id="A0A8H2WZJ3"/>
<comment type="caution">
    <text evidence="6">The sequence shown here is derived from an EMBL/GenBank/DDBJ whole genome shotgun (WGS) entry which is preliminary data.</text>
</comment>
<organism evidence="6 7">
    <name type="scientific">Rhizoctonia solani</name>
    <dbReference type="NCBI Taxonomy" id="456999"/>
    <lineage>
        <taxon>Eukaryota</taxon>
        <taxon>Fungi</taxon>
        <taxon>Dikarya</taxon>
        <taxon>Basidiomycota</taxon>
        <taxon>Agaricomycotina</taxon>
        <taxon>Agaricomycetes</taxon>
        <taxon>Cantharellales</taxon>
        <taxon>Ceratobasidiaceae</taxon>
        <taxon>Rhizoctonia</taxon>
    </lineage>
</organism>
<feature type="chain" id="PRO_5034703228" description="Hydrolase Mb2248c" evidence="3">
    <location>
        <begin position="20"/>
        <end position="562"/>
    </location>
</feature>
<evidence type="ECO:0000256" key="1">
    <source>
        <dbReference type="ARBA" id="ARBA00010088"/>
    </source>
</evidence>
<dbReference type="EMBL" id="CAJMWY010000002">
    <property type="protein sequence ID" value="CAE6408940.1"/>
    <property type="molecule type" value="Genomic_DNA"/>
</dbReference>
<evidence type="ECO:0000256" key="3">
    <source>
        <dbReference type="SAM" id="SignalP"/>
    </source>
</evidence>
<evidence type="ECO:0000313" key="7">
    <source>
        <dbReference type="Proteomes" id="UP000663861"/>
    </source>
</evidence>
<feature type="signal peptide" evidence="3">
    <location>
        <begin position="1"/>
        <end position="19"/>
    </location>
</feature>
<protein>
    <recommendedName>
        <fullName evidence="8">Hydrolase Mb2248c</fullName>
    </recommendedName>
</protein>
<keyword evidence="3" id="KW-0732">Signal</keyword>
<evidence type="ECO:0008006" key="8">
    <source>
        <dbReference type="Google" id="ProtNLM"/>
    </source>
</evidence>
<proteinExistence type="inferred from homology"/>
<dbReference type="Pfam" id="PF08386">
    <property type="entry name" value="Abhydrolase_4"/>
    <property type="match status" value="1"/>
</dbReference>
<dbReference type="Proteomes" id="UP000663861">
    <property type="component" value="Unassembled WGS sequence"/>
</dbReference>
<keyword evidence="2" id="KW-0378">Hydrolase</keyword>
<evidence type="ECO:0000259" key="5">
    <source>
        <dbReference type="Pfam" id="PF08386"/>
    </source>
</evidence>
<dbReference type="Pfam" id="PF00561">
    <property type="entry name" value="Abhydrolase_1"/>
    <property type="match status" value="1"/>
</dbReference>
<gene>
    <name evidence="6" type="ORF">RDB_LOCUS41</name>
</gene>
<name>A0A8H2WZJ3_9AGAM</name>
<dbReference type="InterPro" id="IPR000073">
    <property type="entry name" value="AB_hydrolase_1"/>
</dbReference>
<dbReference type="PANTHER" id="PTHR43248">
    <property type="entry name" value="2-SUCCINYL-6-HYDROXY-2,4-CYCLOHEXADIENE-1-CARBOXYLATE SYNTHASE"/>
    <property type="match status" value="1"/>
</dbReference>
<comment type="similarity">
    <text evidence="1">Belongs to the peptidase S33 family.</text>
</comment>
<dbReference type="GO" id="GO:0016787">
    <property type="term" value="F:hydrolase activity"/>
    <property type="evidence" value="ECO:0007669"/>
    <property type="project" value="UniProtKB-KW"/>
</dbReference>
<dbReference type="InterPro" id="IPR029058">
    <property type="entry name" value="AB_hydrolase_fold"/>
</dbReference>
<evidence type="ECO:0000256" key="2">
    <source>
        <dbReference type="ARBA" id="ARBA00022801"/>
    </source>
</evidence>
<evidence type="ECO:0000313" key="6">
    <source>
        <dbReference type="EMBL" id="CAE6408940.1"/>
    </source>
</evidence>
<dbReference type="InterPro" id="IPR013595">
    <property type="entry name" value="Pept_S33_TAP-like_C"/>
</dbReference>